<reference evidence="2" key="1">
    <citation type="journal article" date="2013" name="Lancet">
        <title>First case of E anophelis outbreak in an intensive-care unit.</title>
        <authorList>
            <person name="Teo J."/>
            <person name="Tan S.Y."/>
            <person name="Tay M."/>
            <person name="Ding Y."/>
            <person name="Kjelleberg S."/>
            <person name="Givskov M."/>
            <person name="Lin R.T."/>
            <person name="Yang L."/>
        </authorList>
    </citation>
    <scope>NUCLEOTIDE SEQUENCE [LARGE SCALE GENOMIC DNA]</scope>
    <source>
        <strain evidence="2">NUHP1</strain>
    </source>
</reference>
<dbReference type="Gene3D" id="3.10.180.10">
    <property type="entry name" value="2,3-Dihydroxybiphenyl 1,2-Dioxygenase, domain 1"/>
    <property type="match status" value="1"/>
</dbReference>
<dbReference type="InterPro" id="IPR029068">
    <property type="entry name" value="Glyas_Bleomycin-R_OHBP_Dase"/>
</dbReference>
<dbReference type="eggNOG" id="COG0346">
    <property type="taxonomic scope" value="Bacteria"/>
</dbReference>
<accession>A0A077EJF9</accession>
<evidence type="ECO:0000313" key="3">
    <source>
        <dbReference type="Proteomes" id="UP000028933"/>
    </source>
</evidence>
<dbReference type="RefSeq" id="WP_024564460.1">
    <property type="nucleotide sequence ID" value="NZ_CP007547.1"/>
</dbReference>
<dbReference type="InterPro" id="IPR025870">
    <property type="entry name" value="Glyoxalase-like_dom"/>
</dbReference>
<dbReference type="GO" id="GO:0016829">
    <property type="term" value="F:lyase activity"/>
    <property type="evidence" value="ECO:0007669"/>
    <property type="project" value="UniProtKB-KW"/>
</dbReference>
<protein>
    <submittedName>
        <fullName evidence="2">Lactoylglutathione lyase-related lyase</fullName>
    </submittedName>
</protein>
<dbReference type="STRING" id="1338011.BD94_1865"/>
<dbReference type="KEGG" id="eao:BD94_1865"/>
<dbReference type="EMBL" id="CP007547">
    <property type="protein sequence ID" value="AIL45640.1"/>
    <property type="molecule type" value="Genomic_DNA"/>
</dbReference>
<dbReference type="PROSITE" id="PS51819">
    <property type="entry name" value="VOC"/>
    <property type="match status" value="1"/>
</dbReference>
<organism evidence="2 3">
    <name type="scientific">Elizabethkingia anophelis NUHP1</name>
    <dbReference type="NCBI Taxonomy" id="1338011"/>
    <lineage>
        <taxon>Bacteria</taxon>
        <taxon>Pseudomonadati</taxon>
        <taxon>Bacteroidota</taxon>
        <taxon>Flavobacteriia</taxon>
        <taxon>Flavobacteriales</taxon>
        <taxon>Weeksellaceae</taxon>
        <taxon>Elizabethkingia</taxon>
    </lineage>
</organism>
<dbReference type="Proteomes" id="UP000028933">
    <property type="component" value="Chromosome"/>
</dbReference>
<keyword evidence="2" id="KW-0456">Lyase</keyword>
<evidence type="ECO:0000259" key="1">
    <source>
        <dbReference type="PROSITE" id="PS51819"/>
    </source>
</evidence>
<dbReference type="InterPro" id="IPR037523">
    <property type="entry name" value="VOC_core"/>
</dbReference>
<gene>
    <name evidence="2" type="ORF">BD94_1865</name>
</gene>
<reference evidence="2" key="2">
    <citation type="journal article" date="2015" name="Genome Biol. Evol.">
        <title>Complete Genome Sequence and Transcriptomic Analysis of the Novel Pathogen Elizabethkingia anophelis in Response to Oxidative Stress.</title>
        <authorList>
            <person name="Li Y."/>
            <person name="Liu Y."/>
            <person name="Chew S.C."/>
            <person name="Tay M."/>
            <person name="Salido M.M."/>
            <person name="Teo J."/>
            <person name="Lauro F.M."/>
            <person name="Givskov M."/>
            <person name="Yang L."/>
        </authorList>
    </citation>
    <scope>NUCLEOTIDE SEQUENCE</scope>
    <source>
        <strain evidence="2">NUHP1</strain>
    </source>
</reference>
<dbReference type="InterPro" id="IPR050383">
    <property type="entry name" value="GlyoxalaseI/FosfomycinResist"/>
</dbReference>
<dbReference type="CDD" id="cd07264">
    <property type="entry name" value="VOC_like"/>
    <property type="match status" value="1"/>
</dbReference>
<dbReference type="SUPFAM" id="SSF54593">
    <property type="entry name" value="Glyoxalase/Bleomycin resistance protein/Dihydroxybiphenyl dioxygenase"/>
    <property type="match status" value="1"/>
</dbReference>
<dbReference type="AlphaFoldDB" id="A0A077EJF9"/>
<dbReference type="PANTHER" id="PTHR21366">
    <property type="entry name" value="GLYOXALASE FAMILY PROTEIN"/>
    <property type="match status" value="1"/>
</dbReference>
<feature type="domain" description="VOC" evidence="1">
    <location>
        <begin position="3"/>
        <end position="128"/>
    </location>
</feature>
<dbReference type="Pfam" id="PF12681">
    <property type="entry name" value="Glyoxalase_2"/>
    <property type="match status" value="1"/>
</dbReference>
<name>A0A077EJF9_9FLAO</name>
<proteinExistence type="predicted"/>
<dbReference type="HOGENOM" id="CLU_046006_18_1_10"/>
<evidence type="ECO:0000313" key="2">
    <source>
        <dbReference type="EMBL" id="AIL45640.1"/>
    </source>
</evidence>
<sequence length="130" mass="14619">MIKFGYTIFYVKNVTKSIEFYEKSFGFKRKFITPENDYGELNTGETSIAFASLELANTNLADGFTPGNLNDKPFATEIGLITDKPENTVQQSLQYGATLVQEPLQKPWGQTVAYIRDLDGFLIEICSPML</sequence>
<dbReference type="PANTHER" id="PTHR21366:SF22">
    <property type="entry name" value="VOC DOMAIN-CONTAINING PROTEIN"/>
    <property type="match status" value="1"/>
</dbReference>